<evidence type="ECO:0000313" key="1">
    <source>
        <dbReference type="EMBL" id="KAI4299240.1"/>
    </source>
</evidence>
<protein>
    <submittedName>
        <fullName evidence="1">Uncharacterized protein</fullName>
    </submittedName>
</protein>
<keyword evidence="2" id="KW-1185">Reference proteome</keyword>
<dbReference type="EMBL" id="CM039438">
    <property type="protein sequence ID" value="KAI4299240.1"/>
    <property type="molecule type" value="Genomic_DNA"/>
</dbReference>
<dbReference type="Proteomes" id="UP000828941">
    <property type="component" value="Chromosome 13"/>
</dbReference>
<evidence type="ECO:0000313" key="2">
    <source>
        <dbReference type="Proteomes" id="UP000828941"/>
    </source>
</evidence>
<gene>
    <name evidence="1" type="ORF">L6164_032717</name>
</gene>
<name>A0ACB9KQ79_BAUVA</name>
<reference evidence="1 2" key="1">
    <citation type="journal article" date="2022" name="DNA Res.">
        <title>Chromosomal-level genome assembly of the orchid tree Bauhinia variegata (Leguminosae; Cercidoideae) supports the allotetraploid origin hypothesis of Bauhinia.</title>
        <authorList>
            <person name="Zhong Y."/>
            <person name="Chen Y."/>
            <person name="Zheng D."/>
            <person name="Pang J."/>
            <person name="Liu Y."/>
            <person name="Luo S."/>
            <person name="Meng S."/>
            <person name="Qian L."/>
            <person name="Wei D."/>
            <person name="Dai S."/>
            <person name="Zhou R."/>
        </authorList>
    </citation>
    <scope>NUCLEOTIDE SEQUENCE [LARGE SCALE GENOMIC DNA]</scope>
    <source>
        <strain evidence="1">BV-YZ2020</strain>
    </source>
</reference>
<proteinExistence type="predicted"/>
<accession>A0ACB9KQ79</accession>
<organism evidence="1 2">
    <name type="scientific">Bauhinia variegata</name>
    <name type="common">Purple orchid tree</name>
    <name type="synonym">Phanera variegata</name>
    <dbReference type="NCBI Taxonomy" id="167791"/>
    <lineage>
        <taxon>Eukaryota</taxon>
        <taxon>Viridiplantae</taxon>
        <taxon>Streptophyta</taxon>
        <taxon>Embryophyta</taxon>
        <taxon>Tracheophyta</taxon>
        <taxon>Spermatophyta</taxon>
        <taxon>Magnoliopsida</taxon>
        <taxon>eudicotyledons</taxon>
        <taxon>Gunneridae</taxon>
        <taxon>Pentapetalae</taxon>
        <taxon>rosids</taxon>
        <taxon>fabids</taxon>
        <taxon>Fabales</taxon>
        <taxon>Fabaceae</taxon>
        <taxon>Cercidoideae</taxon>
        <taxon>Cercideae</taxon>
        <taxon>Bauhiniinae</taxon>
        <taxon>Bauhinia</taxon>
    </lineage>
</organism>
<sequence>MEETPEAKKPRSQSTATPARSTKKREGENSLQVNDSKRTKKQSSHATANEDIPAGEKRGDDSKKLFQRLWSEDDEIAILKGMVEYSAKNGADPHKDPNAFHDFIKESLHVDVSKVQLMDKIRRLKKKYENNAGKKNGEDRKFSKAHDKKAFELSKKIWGTEGTSGVAEQVKSNGKARKDKKDGSRSRTLASPKAELLPSPNSKEALKMDIDQSSGSILSLSEMIPFHKNLGMSLMNKDVMKKGWELIGASKREELENRWKKLKDAELEIYVKRIEIIKEQANLMWEAYKSSNP</sequence>
<comment type="caution">
    <text evidence="1">The sequence shown here is derived from an EMBL/GenBank/DDBJ whole genome shotgun (WGS) entry which is preliminary data.</text>
</comment>